<reference evidence="1 2" key="1">
    <citation type="journal article" date="2022" name="bioRxiv">
        <title>The genome of the oomycete Peronosclerospora sorghi, a cosmopolitan pathogen of maize and sorghum, is inflated with dispersed pseudogenes.</title>
        <authorList>
            <person name="Fletcher K."/>
            <person name="Martin F."/>
            <person name="Isakeit T."/>
            <person name="Cavanaugh K."/>
            <person name="Magill C."/>
            <person name="Michelmore R."/>
        </authorList>
    </citation>
    <scope>NUCLEOTIDE SEQUENCE [LARGE SCALE GENOMIC DNA]</scope>
    <source>
        <strain evidence="1">P6</strain>
    </source>
</reference>
<sequence>MLRDLPRRILSDYSSSTEFPYAIVIGAAVGFLAILFISVGLCWYCKERRRDQKLTLESMATLTSNPPASQFSPGLHATEFSAVTSPVPNHPLSLARSISRESLNRFDEEFTHTLNSVGENPDPFDPSTPSRRNSFKHSHTETFLCGEKGLWNDPVILAARIPIENIRVGEVISRGGFGEILKGTYQTQPVALKRLLPETRTDLANIETFLTEVKLQATLAHERIVRFLGVAWDTLANLCVVSEFMEHGDLRALLLHLDESEHRAVGFDAEKAHIALDVAHALVYLHALAPKVVHRDLKSRNILLETKWRAKLTDFGVARERSDRTMTAGVGTSLWMAPEVMMGERYDERADLFSFGVVLSELDSHQLPYAREKVTETGRVIPDAAILQLVSSGALSVHFTPPTSAAADLMVHLATACVALDPARRPTAAQAFTTNATRDKNSIR</sequence>
<proteinExistence type="predicted"/>
<gene>
    <name evidence="1" type="ORF">PsorP6_011872</name>
</gene>
<name>A0ACC0WID2_9STRA</name>
<organism evidence="1 2">
    <name type="scientific">Peronosclerospora sorghi</name>
    <dbReference type="NCBI Taxonomy" id="230839"/>
    <lineage>
        <taxon>Eukaryota</taxon>
        <taxon>Sar</taxon>
        <taxon>Stramenopiles</taxon>
        <taxon>Oomycota</taxon>
        <taxon>Peronosporomycetes</taxon>
        <taxon>Peronosporales</taxon>
        <taxon>Peronosporaceae</taxon>
        <taxon>Peronosclerospora</taxon>
    </lineage>
</organism>
<evidence type="ECO:0000313" key="1">
    <source>
        <dbReference type="EMBL" id="KAI9918347.1"/>
    </source>
</evidence>
<evidence type="ECO:0000313" key="2">
    <source>
        <dbReference type="Proteomes" id="UP001163321"/>
    </source>
</evidence>
<accession>A0ACC0WID2</accession>
<protein>
    <submittedName>
        <fullName evidence="1">Uncharacterized protein</fullName>
    </submittedName>
</protein>
<dbReference type="EMBL" id="CM047591">
    <property type="protein sequence ID" value="KAI9918347.1"/>
    <property type="molecule type" value="Genomic_DNA"/>
</dbReference>
<comment type="caution">
    <text evidence="1">The sequence shown here is derived from an EMBL/GenBank/DDBJ whole genome shotgun (WGS) entry which is preliminary data.</text>
</comment>
<dbReference type="Proteomes" id="UP001163321">
    <property type="component" value="Chromosome 12"/>
</dbReference>
<keyword evidence="2" id="KW-1185">Reference proteome</keyword>